<gene>
    <name evidence="2" type="ORF">BTO11_07710</name>
</gene>
<dbReference type="EMBL" id="MSCH01000003">
    <property type="protein sequence ID" value="PQJ53564.1"/>
    <property type="molecule type" value="Genomic_DNA"/>
</dbReference>
<accession>A0A2S7UUA2</accession>
<dbReference type="AlphaFoldDB" id="A0A2S7UUA2"/>
<reference evidence="2 3" key="1">
    <citation type="submission" date="2016-12" db="EMBL/GenBank/DDBJ databases">
        <title>Diversity of luminous bacteria.</title>
        <authorList>
            <person name="Yoshizawa S."/>
            <person name="Kogure K."/>
        </authorList>
    </citation>
    <scope>NUCLEOTIDE SEQUENCE [LARGE SCALE GENOMIC DNA]</scope>
    <source>
        <strain evidence="2 3">SA4-48</strain>
    </source>
</reference>
<proteinExistence type="predicted"/>
<keyword evidence="1" id="KW-0732">Signal</keyword>
<feature type="signal peptide" evidence="1">
    <location>
        <begin position="1"/>
        <end position="18"/>
    </location>
</feature>
<comment type="caution">
    <text evidence="2">The sequence shown here is derived from an EMBL/GenBank/DDBJ whole genome shotgun (WGS) entry which is preliminary data.</text>
</comment>
<evidence type="ECO:0000313" key="2">
    <source>
        <dbReference type="EMBL" id="PQJ53564.1"/>
    </source>
</evidence>
<evidence type="ECO:0000313" key="3">
    <source>
        <dbReference type="Proteomes" id="UP000239007"/>
    </source>
</evidence>
<protein>
    <recommendedName>
        <fullName evidence="4">Outer membrane protein beta-barrel domain-containing protein</fullName>
    </recommendedName>
</protein>
<dbReference type="RefSeq" id="WP_105052049.1">
    <property type="nucleotide sequence ID" value="NZ_BMYG01000002.1"/>
</dbReference>
<dbReference type="Proteomes" id="UP000239007">
    <property type="component" value="Unassembled WGS sequence"/>
</dbReference>
<keyword evidence="3" id="KW-1185">Reference proteome</keyword>
<dbReference type="OrthoDB" id="6399900at2"/>
<evidence type="ECO:0000256" key="1">
    <source>
        <dbReference type="SAM" id="SignalP"/>
    </source>
</evidence>
<feature type="chain" id="PRO_5015503714" description="Outer membrane protein beta-barrel domain-containing protein" evidence="1">
    <location>
        <begin position="19"/>
        <end position="204"/>
    </location>
</feature>
<organism evidence="2 3">
    <name type="scientific">Psychrosphaera saromensis</name>
    <dbReference type="NCBI Taxonomy" id="716813"/>
    <lineage>
        <taxon>Bacteria</taxon>
        <taxon>Pseudomonadati</taxon>
        <taxon>Pseudomonadota</taxon>
        <taxon>Gammaproteobacteria</taxon>
        <taxon>Alteromonadales</taxon>
        <taxon>Pseudoalteromonadaceae</taxon>
        <taxon>Psychrosphaera</taxon>
    </lineage>
</organism>
<sequence length="204" mass="21703">MKSLVILALLLLPFVSHSAEMDDQTVVEIPQGWAINLQLGLASLNPELSSQGIGDSASSFGLSFDKLNDDIYMSFLINVLNLDDNEGYSEEVVGTSYSNSGQRSTAKSNASASLLGAAVGKAWFVNNNKTMLYAQGGFNFVAEASRNIPNCSNCGGTDLNIDSGLFTRFGANIFLDNAIIGVFSIVSLTGDIDNNFGISVGFQY</sequence>
<evidence type="ECO:0008006" key="4">
    <source>
        <dbReference type="Google" id="ProtNLM"/>
    </source>
</evidence>
<name>A0A2S7UUA2_9GAMM</name>